<keyword evidence="3" id="KW-1185">Reference proteome</keyword>
<feature type="transmembrane region" description="Helical" evidence="1">
    <location>
        <begin position="45"/>
        <end position="63"/>
    </location>
</feature>
<feature type="transmembrane region" description="Helical" evidence="1">
    <location>
        <begin position="16"/>
        <end position="39"/>
    </location>
</feature>
<keyword evidence="1" id="KW-0812">Transmembrane</keyword>
<dbReference type="RefSeq" id="WP_344620433.1">
    <property type="nucleotide sequence ID" value="NZ_BAAARV010000135.1"/>
</dbReference>
<comment type="caution">
    <text evidence="2">The sequence shown here is derived from an EMBL/GenBank/DDBJ whole genome shotgun (WGS) entry which is preliminary data.</text>
</comment>
<organism evidence="2 3">
    <name type="scientific">Dactylosporangium salmoneum</name>
    <dbReference type="NCBI Taxonomy" id="53361"/>
    <lineage>
        <taxon>Bacteria</taxon>
        <taxon>Bacillati</taxon>
        <taxon>Actinomycetota</taxon>
        <taxon>Actinomycetes</taxon>
        <taxon>Micromonosporales</taxon>
        <taxon>Micromonosporaceae</taxon>
        <taxon>Dactylosporangium</taxon>
    </lineage>
</organism>
<evidence type="ECO:0000313" key="3">
    <source>
        <dbReference type="Proteomes" id="UP001501444"/>
    </source>
</evidence>
<sequence>MSQRANGESELGRRDAWLYYVLVGGAGIVLLPFTIVWHAEWWPEVAAVVLLLVTGVAGAVRAGKGPKPRTLVVRPGEFVAPPSYFGLANSAAAFPPIVGILFSVVFDDDDWGVFTWMLFAVTMVFAYFMVATLVMLARGTGRLVLRGDGLTVVDAFVTYDVPWEAIMTGPLPTVFGVGRLGILWPELVRSRGPLRRRNQQRIQLQLQRSAVHREFLHDAVNHYLNHPEDRPVIGTQEGLDRLLGALHVQQV</sequence>
<feature type="transmembrane region" description="Helical" evidence="1">
    <location>
        <begin position="84"/>
        <end position="105"/>
    </location>
</feature>
<keyword evidence="1" id="KW-1133">Transmembrane helix</keyword>
<keyword evidence="1" id="KW-0472">Membrane</keyword>
<accession>A0ABN3I2M8</accession>
<dbReference type="EMBL" id="BAAARV010000135">
    <property type="protein sequence ID" value="GAA2393368.1"/>
    <property type="molecule type" value="Genomic_DNA"/>
</dbReference>
<reference evidence="2 3" key="1">
    <citation type="journal article" date="2019" name="Int. J. Syst. Evol. Microbiol.">
        <title>The Global Catalogue of Microorganisms (GCM) 10K type strain sequencing project: providing services to taxonomists for standard genome sequencing and annotation.</title>
        <authorList>
            <consortium name="The Broad Institute Genomics Platform"/>
            <consortium name="The Broad Institute Genome Sequencing Center for Infectious Disease"/>
            <person name="Wu L."/>
            <person name="Ma J."/>
        </authorList>
    </citation>
    <scope>NUCLEOTIDE SEQUENCE [LARGE SCALE GENOMIC DNA]</scope>
    <source>
        <strain evidence="2 3">JCM 3272</strain>
    </source>
</reference>
<name>A0ABN3I2M8_9ACTN</name>
<evidence type="ECO:0000256" key="1">
    <source>
        <dbReference type="SAM" id="Phobius"/>
    </source>
</evidence>
<gene>
    <name evidence="2" type="ORF">GCM10010170_106460</name>
</gene>
<evidence type="ECO:0008006" key="4">
    <source>
        <dbReference type="Google" id="ProtNLM"/>
    </source>
</evidence>
<proteinExistence type="predicted"/>
<evidence type="ECO:0000313" key="2">
    <source>
        <dbReference type="EMBL" id="GAA2393368.1"/>
    </source>
</evidence>
<dbReference type="Proteomes" id="UP001501444">
    <property type="component" value="Unassembled WGS sequence"/>
</dbReference>
<feature type="transmembrane region" description="Helical" evidence="1">
    <location>
        <begin position="111"/>
        <end position="136"/>
    </location>
</feature>
<protein>
    <recommendedName>
        <fullName evidence="4">Integral membrane protein</fullName>
    </recommendedName>
</protein>